<dbReference type="Proteomes" id="UP000327157">
    <property type="component" value="Chromosome 10"/>
</dbReference>
<name>A0A5N5FD98_9ROSA</name>
<comment type="caution">
    <text evidence="2">The sequence shown here is derived from an EMBL/GenBank/DDBJ whole genome shotgun (WGS) entry which is preliminary data.</text>
</comment>
<feature type="compositionally biased region" description="Low complexity" evidence="1">
    <location>
        <begin position="10"/>
        <end position="27"/>
    </location>
</feature>
<evidence type="ECO:0000313" key="2">
    <source>
        <dbReference type="EMBL" id="KAB2601075.1"/>
    </source>
</evidence>
<proteinExistence type="predicted"/>
<evidence type="ECO:0008006" key="4">
    <source>
        <dbReference type="Google" id="ProtNLM"/>
    </source>
</evidence>
<dbReference type="EMBL" id="SMOL01000695">
    <property type="protein sequence ID" value="KAB2601075.1"/>
    <property type="molecule type" value="Genomic_DNA"/>
</dbReference>
<dbReference type="AlphaFoldDB" id="A0A5N5FD98"/>
<protein>
    <recommendedName>
        <fullName evidence="4">CCHC-type domain-containing protein</fullName>
    </recommendedName>
</protein>
<reference evidence="3" key="2">
    <citation type="submission" date="2019-10" db="EMBL/GenBank/DDBJ databases">
        <title>A de novo genome assembly of a pear dwarfing rootstock.</title>
        <authorList>
            <person name="Wang F."/>
            <person name="Wang J."/>
            <person name="Li S."/>
            <person name="Zhang Y."/>
            <person name="Fang M."/>
            <person name="Ma L."/>
            <person name="Zhao Y."/>
            <person name="Jiang S."/>
        </authorList>
    </citation>
    <scope>NUCLEOTIDE SEQUENCE [LARGE SCALE GENOMIC DNA]</scope>
</reference>
<reference evidence="2 3" key="3">
    <citation type="submission" date="2019-11" db="EMBL/GenBank/DDBJ databases">
        <title>A de novo genome assembly of a pear dwarfing rootstock.</title>
        <authorList>
            <person name="Wang F."/>
            <person name="Wang J."/>
            <person name="Li S."/>
            <person name="Zhang Y."/>
            <person name="Fang M."/>
            <person name="Ma L."/>
            <person name="Zhao Y."/>
            <person name="Jiang S."/>
        </authorList>
    </citation>
    <scope>NUCLEOTIDE SEQUENCE [LARGE SCALE GENOMIC DNA]</scope>
    <source>
        <strain evidence="2">S2</strain>
        <tissue evidence="2">Leaf</tissue>
    </source>
</reference>
<evidence type="ECO:0000313" key="3">
    <source>
        <dbReference type="Proteomes" id="UP000327157"/>
    </source>
</evidence>
<keyword evidence="3" id="KW-1185">Reference proteome</keyword>
<reference evidence="2 3" key="1">
    <citation type="submission" date="2019-09" db="EMBL/GenBank/DDBJ databases">
        <authorList>
            <person name="Ou C."/>
        </authorList>
    </citation>
    <scope>NUCLEOTIDE SEQUENCE [LARGE SCALE GENOMIC DNA]</scope>
    <source>
        <strain evidence="2">S2</strain>
        <tissue evidence="2">Leaf</tissue>
    </source>
</reference>
<accession>A0A5N5FD98</accession>
<sequence>MKTEVDKGESAAMAARARGSSSGSNREGTSRDCPQGKCPHCGLTGHSKSRCFELIGYPENWDKTRDPRCNKSRASIVETKNDSDQIANKASAMIAAAGSDGHPDAEDDWLWY</sequence>
<feature type="region of interest" description="Disordered" evidence="1">
    <location>
        <begin position="1"/>
        <end position="46"/>
    </location>
</feature>
<organism evidence="2 3">
    <name type="scientific">Pyrus ussuriensis x Pyrus communis</name>
    <dbReference type="NCBI Taxonomy" id="2448454"/>
    <lineage>
        <taxon>Eukaryota</taxon>
        <taxon>Viridiplantae</taxon>
        <taxon>Streptophyta</taxon>
        <taxon>Embryophyta</taxon>
        <taxon>Tracheophyta</taxon>
        <taxon>Spermatophyta</taxon>
        <taxon>Magnoliopsida</taxon>
        <taxon>eudicotyledons</taxon>
        <taxon>Gunneridae</taxon>
        <taxon>Pentapetalae</taxon>
        <taxon>rosids</taxon>
        <taxon>fabids</taxon>
        <taxon>Rosales</taxon>
        <taxon>Rosaceae</taxon>
        <taxon>Amygdaloideae</taxon>
        <taxon>Maleae</taxon>
        <taxon>Pyrus</taxon>
    </lineage>
</organism>
<dbReference type="OrthoDB" id="1190472at2759"/>
<evidence type="ECO:0000256" key="1">
    <source>
        <dbReference type="SAM" id="MobiDB-lite"/>
    </source>
</evidence>
<gene>
    <name evidence="2" type="ORF">D8674_002080</name>
</gene>